<evidence type="ECO:0000259" key="1">
    <source>
        <dbReference type="Pfam" id="PF13723"/>
    </source>
</evidence>
<organism evidence="2 3">
    <name type="scientific">Pseudohalioglobus lutimaris</name>
    <dbReference type="NCBI Taxonomy" id="1737061"/>
    <lineage>
        <taxon>Bacteria</taxon>
        <taxon>Pseudomonadati</taxon>
        <taxon>Pseudomonadota</taxon>
        <taxon>Gammaproteobacteria</taxon>
        <taxon>Cellvibrionales</taxon>
        <taxon>Halieaceae</taxon>
        <taxon>Pseudohalioglobus</taxon>
    </lineage>
</organism>
<dbReference type="SUPFAM" id="SSF53901">
    <property type="entry name" value="Thiolase-like"/>
    <property type="match status" value="1"/>
</dbReference>
<accession>A0A2N5WZI0</accession>
<dbReference type="InterPro" id="IPR014030">
    <property type="entry name" value="Ketoacyl_synth_N"/>
</dbReference>
<dbReference type="InterPro" id="IPR016039">
    <property type="entry name" value="Thiolase-like"/>
</dbReference>
<name>A0A2N5WZI0_9GAMM</name>
<evidence type="ECO:0000313" key="2">
    <source>
        <dbReference type="EMBL" id="PLW67651.1"/>
    </source>
</evidence>
<dbReference type="OrthoDB" id="9798676at2"/>
<dbReference type="EMBL" id="PKUS01000025">
    <property type="protein sequence ID" value="PLW67651.1"/>
    <property type="molecule type" value="Genomic_DNA"/>
</dbReference>
<sequence>MQRRRLSPLARVVFYTLYQCEPQSGVPVVFSSTMGEIQRTQGILEAIADGDPVSPAAFSLSVHNAVVGLWSLVNGVTSPMISLAPVEGSPVPALLEAAGMLAEGWESILVVFCEEAYPEFYRPFLNSPAGPTSLALQLIPSHALAPGEGFRLALQRIGPGGSDGMAVNGSQALQQVLLDGGGPPVLVGEPGTVWQLSIAG</sequence>
<keyword evidence="3" id="KW-1185">Reference proteome</keyword>
<dbReference type="Pfam" id="PF13723">
    <property type="entry name" value="Ketoacyl-synt_2"/>
    <property type="match status" value="1"/>
</dbReference>
<dbReference type="GO" id="GO:0016746">
    <property type="term" value="F:acyltransferase activity"/>
    <property type="evidence" value="ECO:0007669"/>
    <property type="project" value="InterPro"/>
</dbReference>
<evidence type="ECO:0000313" key="3">
    <source>
        <dbReference type="Proteomes" id="UP000235005"/>
    </source>
</evidence>
<dbReference type="Proteomes" id="UP000235005">
    <property type="component" value="Unassembled WGS sequence"/>
</dbReference>
<dbReference type="AlphaFoldDB" id="A0A2N5WZI0"/>
<reference evidence="2 3" key="1">
    <citation type="submission" date="2018-01" db="EMBL/GenBank/DDBJ databases">
        <title>The draft genome sequence of Halioglobus lutimaris HF004.</title>
        <authorList>
            <person name="Du Z.-J."/>
            <person name="Shi M.-J."/>
        </authorList>
    </citation>
    <scope>NUCLEOTIDE SEQUENCE [LARGE SCALE GENOMIC DNA]</scope>
    <source>
        <strain evidence="2 3">HF004</strain>
    </source>
</reference>
<gene>
    <name evidence="2" type="ORF">C0039_15715</name>
</gene>
<comment type="caution">
    <text evidence="2">The sequence shown here is derived from an EMBL/GenBank/DDBJ whole genome shotgun (WGS) entry which is preliminary data.</text>
</comment>
<protein>
    <recommendedName>
        <fullName evidence="1">Beta-ketoacyl synthase-like N-terminal domain-containing protein</fullName>
    </recommendedName>
</protein>
<feature type="domain" description="Beta-ketoacyl synthase-like N-terminal" evidence="1">
    <location>
        <begin position="1"/>
        <end position="154"/>
    </location>
</feature>
<proteinExistence type="predicted"/>